<keyword evidence="2 4" id="KW-0689">Ribosomal protein</keyword>
<evidence type="ECO:0000313" key="8">
    <source>
        <dbReference type="Proteomes" id="UP001497512"/>
    </source>
</evidence>
<dbReference type="Proteomes" id="UP001497512">
    <property type="component" value="Chromosome 13"/>
</dbReference>
<organism evidence="7 8">
    <name type="scientific">Sphagnum troendelagicum</name>
    <dbReference type="NCBI Taxonomy" id="128251"/>
    <lineage>
        <taxon>Eukaryota</taxon>
        <taxon>Viridiplantae</taxon>
        <taxon>Streptophyta</taxon>
        <taxon>Embryophyta</taxon>
        <taxon>Bryophyta</taxon>
        <taxon>Sphagnophytina</taxon>
        <taxon>Sphagnopsida</taxon>
        <taxon>Sphagnales</taxon>
        <taxon>Sphagnaceae</taxon>
        <taxon>Sphagnum</taxon>
    </lineage>
</organism>
<evidence type="ECO:0000256" key="4">
    <source>
        <dbReference type="RuleBase" id="RU004381"/>
    </source>
</evidence>
<accession>A0ABP0TMV2</accession>
<proteinExistence type="inferred from homology"/>
<feature type="compositionally biased region" description="Basic and acidic residues" evidence="6">
    <location>
        <begin position="126"/>
        <end position="135"/>
    </location>
</feature>
<evidence type="ECO:0000256" key="2">
    <source>
        <dbReference type="ARBA" id="ARBA00022980"/>
    </source>
</evidence>
<dbReference type="InterPro" id="IPR012678">
    <property type="entry name" value="Ribosomal_uL23/eL15/eS24_sf"/>
</dbReference>
<evidence type="ECO:0000313" key="7">
    <source>
        <dbReference type="EMBL" id="CAK9200654.1"/>
    </source>
</evidence>
<evidence type="ECO:0000256" key="6">
    <source>
        <dbReference type="SAM" id="MobiDB-lite"/>
    </source>
</evidence>
<keyword evidence="8" id="KW-1185">Reference proteome</keyword>
<dbReference type="InterPro" id="IPR018098">
    <property type="entry name" value="Ribosomal_eS24_CS"/>
</dbReference>
<evidence type="ECO:0000256" key="3">
    <source>
        <dbReference type="ARBA" id="ARBA00023274"/>
    </source>
</evidence>
<feature type="compositionally biased region" description="Basic residues" evidence="6">
    <location>
        <begin position="109"/>
        <end position="125"/>
    </location>
</feature>
<dbReference type="HAMAP" id="MF_00545">
    <property type="entry name" value="Ribosomal_eS24"/>
    <property type="match status" value="1"/>
</dbReference>
<comment type="similarity">
    <text evidence="1 4">Belongs to the eukaryotic ribosomal protein eS24 family.</text>
</comment>
<dbReference type="Gene3D" id="3.30.70.3370">
    <property type="match status" value="1"/>
</dbReference>
<protein>
    <recommendedName>
        <fullName evidence="5">40S ribosomal protein S24</fullName>
    </recommendedName>
</protein>
<dbReference type="PANTHER" id="PTHR10496">
    <property type="entry name" value="40S RIBOSOMAL PROTEIN S24"/>
    <property type="match status" value="1"/>
</dbReference>
<gene>
    <name evidence="7" type="ORF">CSSPTR1EN2_LOCUS5515</name>
</gene>
<sequence length="135" mass="15467">MTERACTVRTRKFMTNRLLARKQFVIDVLHPGRANVSKAELKEKLAKVYDVRDPQSIFVFGFRTQFGGGKSTGFGLIYDSVDAAKKFEPKYRLIRNGLATKVEKSRKQMKERKNRAKKIRGVKKTKASDAAKKKK</sequence>
<evidence type="ECO:0000256" key="5">
    <source>
        <dbReference type="RuleBase" id="RU004383"/>
    </source>
</evidence>
<dbReference type="InterPro" id="IPR053709">
    <property type="entry name" value="eRP_eS24_sf"/>
</dbReference>
<keyword evidence="3 4" id="KW-0687">Ribonucleoprotein</keyword>
<evidence type="ECO:0000256" key="1">
    <source>
        <dbReference type="ARBA" id="ARBA00009680"/>
    </source>
</evidence>
<dbReference type="EMBL" id="OZ019905">
    <property type="protein sequence ID" value="CAK9200654.1"/>
    <property type="molecule type" value="Genomic_DNA"/>
</dbReference>
<feature type="region of interest" description="Disordered" evidence="6">
    <location>
        <begin position="102"/>
        <end position="135"/>
    </location>
</feature>
<dbReference type="Pfam" id="PF01282">
    <property type="entry name" value="Ribosomal_S24e"/>
    <property type="match status" value="1"/>
</dbReference>
<name>A0ABP0TMV2_9BRYO</name>
<dbReference type="SUPFAM" id="SSF54189">
    <property type="entry name" value="Ribosomal proteins S24e, L23 and L15e"/>
    <property type="match status" value="1"/>
</dbReference>
<dbReference type="PROSITE" id="PS00529">
    <property type="entry name" value="RIBOSOMAL_S24E"/>
    <property type="match status" value="1"/>
</dbReference>
<dbReference type="InterPro" id="IPR001976">
    <property type="entry name" value="Ribosomal_eS24"/>
</dbReference>
<reference evidence="7" key="1">
    <citation type="submission" date="2024-02" db="EMBL/GenBank/DDBJ databases">
        <authorList>
            <consortium name="ELIXIR-Norway"/>
            <consortium name="Elixir Norway"/>
        </authorList>
    </citation>
    <scope>NUCLEOTIDE SEQUENCE</scope>
</reference>